<reference evidence="2 3" key="1">
    <citation type="submission" date="2023-12" db="EMBL/GenBank/DDBJ databases">
        <title>Amycolatopsis sp. V23-08.</title>
        <authorList>
            <person name="Somphong A."/>
        </authorList>
    </citation>
    <scope>NUCLEOTIDE SEQUENCE [LARGE SCALE GENOMIC DNA]</scope>
    <source>
        <strain evidence="2 3">V23-08</strain>
    </source>
</reference>
<comment type="caution">
    <text evidence="2">The sequence shown here is derived from an EMBL/GenBank/DDBJ whole genome shotgun (WGS) entry which is preliminary data.</text>
</comment>
<dbReference type="Proteomes" id="UP001304298">
    <property type="component" value="Unassembled WGS sequence"/>
</dbReference>
<organism evidence="2 3">
    <name type="scientific">Amycolatopsis heterodermiae</name>
    <dbReference type="NCBI Taxonomy" id="3110235"/>
    <lineage>
        <taxon>Bacteria</taxon>
        <taxon>Bacillati</taxon>
        <taxon>Actinomycetota</taxon>
        <taxon>Actinomycetes</taxon>
        <taxon>Pseudonocardiales</taxon>
        <taxon>Pseudonocardiaceae</taxon>
        <taxon>Amycolatopsis</taxon>
    </lineage>
</organism>
<evidence type="ECO:0000313" key="3">
    <source>
        <dbReference type="Proteomes" id="UP001304298"/>
    </source>
</evidence>
<proteinExistence type="predicted"/>
<feature type="region of interest" description="Disordered" evidence="1">
    <location>
        <begin position="1"/>
        <end position="58"/>
    </location>
</feature>
<evidence type="ECO:0000256" key="1">
    <source>
        <dbReference type="SAM" id="MobiDB-lite"/>
    </source>
</evidence>
<dbReference type="EMBL" id="JAYFSI010000003">
    <property type="protein sequence ID" value="MEA5361273.1"/>
    <property type="molecule type" value="Genomic_DNA"/>
</dbReference>
<sequence>MSEQDFSGQDNPIGDLTLPRTSRSGARNRALSGRPARPSQHDMSTLDITPVFTVGFPQ</sequence>
<dbReference type="RefSeq" id="WP_323328247.1">
    <property type="nucleotide sequence ID" value="NZ_JAYFSI010000003.1"/>
</dbReference>
<name>A0ABU5R4Y4_9PSEU</name>
<protein>
    <submittedName>
        <fullName evidence="2">Uncharacterized protein</fullName>
    </submittedName>
</protein>
<feature type="compositionally biased region" description="Polar residues" evidence="1">
    <location>
        <begin position="1"/>
        <end position="10"/>
    </location>
</feature>
<gene>
    <name evidence="2" type="ORF">VA596_17140</name>
</gene>
<accession>A0ABU5R4Y4</accession>
<evidence type="ECO:0000313" key="2">
    <source>
        <dbReference type="EMBL" id="MEA5361273.1"/>
    </source>
</evidence>
<keyword evidence="3" id="KW-1185">Reference proteome</keyword>